<dbReference type="RefSeq" id="WP_091413807.1">
    <property type="nucleotide sequence ID" value="NZ_LT629749.1"/>
</dbReference>
<dbReference type="EMBL" id="LT629749">
    <property type="protein sequence ID" value="SDT05395.1"/>
    <property type="molecule type" value="Genomic_DNA"/>
</dbReference>
<dbReference type="Gene3D" id="3.30.1180.10">
    <property type="match status" value="1"/>
</dbReference>
<organism evidence="2 3">
    <name type="scientific">Friedmanniella luteola</name>
    <dbReference type="NCBI Taxonomy" id="546871"/>
    <lineage>
        <taxon>Bacteria</taxon>
        <taxon>Bacillati</taxon>
        <taxon>Actinomycetota</taxon>
        <taxon>Actinomycetes</taxon>
        <taxon>Propionibacteriales</taxon>
        <taxon>Nocardioidaceae</taxon>
        <taxon>Friedmanniella</taxon>
    </lineage>
</organism>
<accession>A0A1H1X7U7</accession>
<dbReference type="OrthoDB" id="9760324at2"/>
<dbReference type="SUPFAM" id="SSF82549">
    <property type="entry name" value="DAK1/DegV-like"/>
    <property type="match status" value="1"/>
</dbReference>
<evidence type="ECO:0000256" key="1">
    <source>
        <dbReference type="ARBA" id="ARBA00023121"/>
    </source>
</evidence>
<proteinExistence type="predicted"/>
<protein>
    <submittedName>
        <fullName evidence="2">EDD domain protein, DegV family</fullName>
    </submittedName>
</protein>
<evidence type="ECO:0000313" key="2">
    <source>
        <dbReference type="EMBL" id="SDT05395.1"/>
    </source>
</evidence>
<dbReference type="GO" id="GO:0008289">
    <property type="term" value="F:lipid binding"/>
    <property type="evidence" value="ECO:0007669"/>
    <property type="project" value="UniProtKB-KW"/>
</dbReference>
<keyword evidence="1" id="KW-0446">Lipid-binding</keyword>
<dbReference type="STRING" id="546871.SAMN04488543_2937"/>
<dbReference type="InterPro" id="IPR003797">
    <property type="entry name" value="DegV"/>
</dbReference>
<keyword evidence="3" id="KW-1185">Reference proteome</keyword>
<dbReference type="Gene3D" id="3.40.50.10170">
    <property type="match status" value="1"/>
</dbReference>
<dbReference type="PROSITE" id="PS51482">
    <property type="entry name" value="DEGV"/>
    <property type="match status" value="1"/>
</dbReference>
<dbReference type="NCBIfam" id="TIGR00762">
    <property type="entry name" value="DegV"/>
    <property type="match status" value="1"/>
</dbReference>
<dbReference type="Proteomes" id="UP000199092">
    <property type="component" value="Chromosome I"/>
</dbReference>
<dbReference type="Pfam" id="PF02645">
    <property type="entry name" value="DegV"/>
    <property type="match status" value="1"/>
</dbReference>
<dbReference type="PANTHER" id="PTHR33434">
    <property type="entry name" value="DEGV DOMAIN-CONTAINING PROTEIN DR_1986-RELATED"/>
    <property type="match status" value="1"/>
</dbReference>
<reference evidence="2 3" key="1">
    <citation type="submission" date="2016-10" db="EMBL/GenBank/DDBJ databases">
        <authorList>
            <person name="de Groot N.N."/>
        </authorList>
    </citation>
    <scope>NUCLEOTIDE SEQUENCE [LARGE SCALE GENOMIC DNA]</scope>
    <source>
        <strain evidence="2 3">DSM 21741</strain>
    </source>
</reference>
<gene>
    <name evidence="2" type="ORF">SAMN04488543_2937</name>
</gene>
<dbReference type="PANTHER" id="PTHR33434:SF2">
    <property type="entry name" value="FATTY ACID-BINDING PROTEIN TM_1468"/>
    <property type="match status" value="1"/>
</dbReference>
<dbReference type="InterPro" id="IPR050270">
    <property type="entry name" value="DegV_domain_contain"/>
</dbReference>
<name>A0A1H1X7U7_9ACTN</name>
<dbReference type="InterPro" id="IPR043168">
    <property type="entry name" value="DegV_C"/>
</dbReference>
<evidence type="ECO:0000313" key="3">
    <source>
        <dbReference type="Proteomes" id="UP000199092"/>
    </source>
</evidence>
<sequence>MPGVAVVTDSTSSFAPQQAERADVRVVPLQVVLDGRSRPESEVAAAEVAAALRAGRRVSTSRPTPEVIGATYAGLAAAGFTGVVSVHLSGGISGTAQAAEVAARSATLPVRVVDSRGAAMATGFAALAAARAAGQGADLDAVVASAARTAAATSTWFCVDDLVHLRRGGRVSAATAVLGTALAVKPLLTVADGTIRALERVRTSSRALARLEQLAGEAVRAGVGAGRVVDVAVHHLDNADAAERLAAGLRALTPGGSVLVSELSAVLAVHVGPGTVGVVVSPAA</sequence>
<dbReference type="AlphaFoldDB" id="A0A1H1X7U7"/>